<organism evidence="7 8">
    <name type="scientific">Actinophytocola xanthii</name>
    <dbReference type="NCBI Taxonomy" id="1912961"/>
    <lineage>
        <taxon>Bacteria</taxon>
        <taxon>Bacillati</taxon>
        <taxon>Actinomycetota</taxon>
        <taxon>Actinomycetes</taxon>
        <taxon>Pseudonocardiales</taxon>
        <taxon>Pseudonocardiaceae</taxon>
    </lineage>
</organism>
<dbReference type="PROSITE" id="PS50850">
    <property type="entry name" value="MFS"/>
    <property type="match status" value="1"/>
</dbReference>
<dbReference type="PANTHER" id="PTHR23528:SF1">
    <property type="entry name" value="MAJOR FACILITATOR SUPERFAMILY (MFS) PROFILE DOMAIN-CONTAINING PROTEIN"/>
    <property type="match status" value="1"/>
</dbReference>
<dbReference type="AlphaFoldDB" id="A0A1Q8CXV1"/>
<feature type="transmembrane region" description="Helical" evidence="5">
    <location>
        <begin position="58"/>
        <end position="79"/>
    </location>
</feature>
<feature type="transmembrane region" description="Helical" evidence="5">
    <location>
        <begin position="259"/>
        <end position="280"/>
    </location>
</feature>
<name>A0A1Q8CXV1_9PSEU</name>
<dbReference type="RefSeq" id="WP_075123783.1">
    <property type="nucleotide sequence ID" value="NZ_MSIE01000002.1"/>
</dbReference>
<keyword evidence="4 5" id="KW-0472">Membrane</keyword>
<gene>
    <name evidence="7" type="ORF">BU204_02120</name>
</gene>
<evidence type="ECO:0000256" key="1">
    <source>
        <dbReference type="ARBA" id="ARBA00004651"/>
    </source>
</evidence>
<evidence type="ECO:0000259" key="6">
    <source>
        <dbReference type="PROSITE" id="PS50850"/>
    </source>
</evidence>
<dbReference type="GO" id="GO:0022857">
    <property type="term" value="F:transmembrane transporter activity"/>
    <property type="evidence" value="ECO:0007669"/>
    <property type="project" value="InterPro"/>
</dbReference>
<evidence type="ECO:0000256" key="4">
    <source>
        <dbReference type="ARBA" id="ARBA00023136"/>
    </source>
</evidence>
<protein>
    <recommendedName>
        <fullName evidence="6">Major facilitator superfamily (MFS) profile domain-containing protein</fullName>
    </recommendedName>
</protein>
<feature type="transmembrane region" description="Helical" evidence="5">
    <location>
        <begin position="112"/>
        <end position="131"/>
    </location>
</feature>
<evidence type="ECO:0000256" key="5">
    <source>
        <dbReference type="SAM" id="Phobius"/>
    </source>
</evidence>
<comment type="caution">
    <text evidence="7">The sequence shown here is derived from an EMBL/GenBank/DDBJ whole genome shotgun (WGS) entry which is preliminary data.</text>
</comment>
<evidence type="ECO:0000256" key="2">
    <source>
        <dbReference type="ARBA" id="ARBA00022692"/>
    </source>
</evidence>
<feature type="transmembrane region" description="Helical" evidence="5">
    <location>
        <begin position="229"/>
        <end position="253"/>
    </location>
</feature>
<keyword evidence="3 5" id="KW-1133">Transmembrane helix</keyword>
<accession>A0A1Q8CXV1</accession>
<dbReference type="Gene3D" id="1.20.1250.20">
    <property type="entry name" value="MFS general substrate transporter like domains"/>
    <property type="match status" value="1"/>
</dbReference>
<feature type="transmembrane region" description="Helical" evidence="5">
    <location>
        <begin position="388"/>
        <end position="407"/>
    </location>
</feature>
<dbReference type="Proteomes" id="UP000185596">
    <property type="component" value="Unassembled WGS sequence"/>
</dbReference>
<feature type="transmembrane region" description="Helical" evidence="5">
    <location>
        <begin position="349"/>
        <end position="376"/>
    </location>
</feature>
<feature type="transmembrane region" description="Helical" evidence="5">
    <location>
        <begin position="292"/>
        <end position="309"/>
    </location>
</feature>
<keyword evidence="8" id="KW-1185">Reference proteome</keyword>
<feature type="domain" description="Major facilitator superfamily (MFS) profile" evidence="6">
    <location>
        <begin position="22"/>
        <end position="409"/>
    </location>
</feature>
<feature type="transmembrane region" description="Helical" evidence="5">
    <location>
        <begin position="315"/>
        <end position="337"/>
    </location>
</feature>
<feature type="transmembrane region" description="Helical" evidence="5">
    <location>
        <begin position="22"/>
        <end position="46"/>
    </location>
</feature>
<dbReference type="InterPro" id="IPR020846">
    <property type="entry name" value="MFS_dom"/>
</dbReference>
<feature type="transmembrane region" description="Helical" evidence="5">
    <location>
        <begin position="152"/>
        <end position="170"/>
    </location>
</feature>
<keyword evidence="2 5" id="KW-0812">Transmembrane</keyword>
<comment type="subcellular location">
    <subcellularLocation>
        <location evidence="1">Cell membrane</location>
        <topology evidence="1">Multi-pass membrane protein</topology>
    </subcellularLocation>
</comment>
<evidence type="ECO:0000256" key="3">
    <source>
        <dbReference type="ARBA" id="ARBA00022989"/>
    </source>
</evidence>
<evidence type="ECO:0000313" key="7">
    <source>
        <dbReference type="EMBL" id="OLF19180.1"/>
    </source>
</evidence>
<dbReference type="STRING" id="1912961.BU204_02120"/>
<reference evidence="7 8" key="1">
    <citation type="submission" date="2016-12" db="EMBL/GenBank/DDBJ databases">
        <title>The draft genome sequence of Actinophytocola sp. 11-183.</title>
        <authorList>
            <person name="Wang W."/>
            <person name="Yuan L."/>
        </authorList>
    </citation>
    <scope>NUCLEOTIDE SEQUENCE [LARGE SCALE GENOMIC DNA]</scope>
    <source>
        <strain evidence="7 8">11-183</strain>
    </source>
</reference>
<dbReference type="Pfam" id="PF07690">
    <property type="entry name" value="MFS_1"/>
    <property type="match status" value="1"/>
</dbReference>
<feature type="transmembrane region" description="Helical" evidence="5">
    <location>
        <begin position="176"/>
        <end position="196"/>
    </location>
</feature>
<dbReference type="InterPro" id="IPR011701">
    <property type="entry name" value="MFS"/>
</dbReference>
<dbReference type="GO" id="GO:0005886">
    <property type="term" value="C:plasma membrane"/>
    <property type="evidence" value="ECO:0007669"/>
    <property type="project" value="UniProtKB-SubCell"/>
</dbReference>
<dbReference type="PANTHER" id="PTHR23528">
    <property type="match status" value="1"/>
</dbReference>
<evidence type="ECO:0000313" key="8">
    <source>
        <dbReference type="Proteomes" id="UP000185596"/>
    </source>
</evidence>
<dbReference type="InterPro" id="IPR036259">
    <property type="entry name" value="MFS_trans_sf"/>
</dbReference>
<dbReference type="OrthoDB" id="5242067at2"/>
<sequence>MGSGPGAGTGEQHALTWAQRRFLFVLGVPAFGLALAYTMVTTYVPVLLSELSGPVTTGILLGAEGVLALVVPVLAGAWSDRFPSRLPVVLTGAVVSVAALLLIPAGTGSLTWIGLLVGAFFVGYFVYYTPYYALYPDLVPAQARGRSQGFQGGLRSVGMLLALAGGGYLLSFWLPLPFVVGAVALAAATVALFPALRGAPATPRRPPGSGHGFTAATRMVRGDAAIRNWALANACLEAAIGALRTFVVLYLTIGLDFSLGVASGALVLVGVSAVLAAPLAGKLADRFGARRVMLVSVSVFALGLTPPLLSTDTVLVAAVVPVAFAAVVLMTLPYAILMKLMPESEHGVAAGLFGLSRGVGIIVGPLLAGVATAALADARVLTFAVTEGYSAIFAVAVVLLTTSIVFLRR</sequence>
<dbReference type="EMBL" id="MSIE01000002">
    <property type="protein sequence ID" value="OLF19180.1"/>
    <property type="molecule type" value="Genomic_DNA"/>
</dbReference>
<dbReference type="SUPFAM" id="SSF103473">
    <property type="entry name" value="MFS general substrate transporter"/>
    <property type="match status" value="1"/>
</dbReference>
<feature type="transmembrane region" description="Helical" evidence="5">
    <location>
        <begin position="86"/>
        <end position="106"/>
    </location>
</feature>
<proteinExistence type="predicted"/>